<dbReference type="Proteomes" id="UP001596190">
    <property type="component" value="Unassembled WGS sequence"/>
</dbReference>
<feature type="transmembrane region" description="Helical" evidence="1">
    <location>
        <begin position="248"/>
        <end position="266"/>
    </location>
</feature>
<feature type="transmembrane region" description="Helical" evidence="1">
    <location>
        <begin position="70"/>
        <end position="89"/>
    </location>
</feature>
<comment type="caution">
    <text evidence="2">The sequence shown here is derived from an EMBL/GenBank/DDBJ whole genome shotgun (WGS) entry which is preliminary data.</text>
</comment>
<dbReference type="RefSeq" id="WP_137629764.1">
    <property type="nucleotide sequence ID" value="NZ_BJDO01000001.1"/>
</dbReference>
<reference evidence="3" key="1">
    <citation type="journal article" date="2019" name="Int. J. Syst. Evol. Microbiol.">
        <title>The Global Catalogue of Microorganisms (GCM) 10K type strain sequencing project: providing services to taxonomists for standard genome sequencing and annotation.</title>
        <authorList>
            <consortium name="The Broad Institute Genomics Platform"/>
            <consortium name="The Broad Institute Genome Sequencing Center for Infectious Disease"/>
            <person name="Wu L."/>
            <person name="Ma J."/>
        </authorList>
    </citation>
    <scope>NUCLEOTIDE SEQUENCE [LARGE SCALE GENOMIC DNA]</scope>
    <source>
        <strain evidence="3">CCM 8950</strain>
    </source>
</reference>
<keyword evidence="3" id="KW-1185">Reference proteome</keyword>
<evidence type="ECO:0008006" key="4">
    <source>
        <dbReference type="Google" id="ProtNLM"/>
    </source>
</evidence>
<evidence type="ECO:0000313" key="2">
    <source>
        <dbReference type="EMBL" id="MFC6254509.1"/>
    </source>
</evidence>
<feature type="transmembrane region" description="Helical" evidence="1">
    <location>
        <begin position="181"/>
        <end position="199"/>
    </location>
</feature>
<feature type="transmembrane region" description="Helical" evidence="1">
    <location>
        <begin position="38"/>
        <end position="58"/>
    </location>
</feature>
<name>A0ABW1T9Q0_9LACO</name>
<organism evidence="2 3">
    <name type="scientific">Secundilactobacillus hailunensis</name>
    <dbReference type="NCBI Taxonomy" id="2559923"/>
    <lineage>
        <taxon>Bacteria</taxon>
        <taxon>Bacillati</taxon>
        <taxon>Bacillota</taxon>
        <taxon>Bacilli</taxon>
        <taxon>Lactobacillales</taxon>
        <taxon>Lactobacillaceae</taxon>
        <taxon>Secundilactobacillus</taxon>
    </lineage>
</organism>
<evidence type="ECO:0000313" key="3">
    <source>
        <dbReference type="Proteomes" id="UP001596190"/>
    </source>
</evidence>
<keyword evidence="1" id="KW-1133">Transmembrane helix</keyword>
<feature type="transmembrane region" description="Helical" evidence="1">
    <location>
        <begin position="466"/>
        <end position="485"/>
    </location>
</feature>
<evidence type="ECO:0000256" key="1">
    <source>
        <dbReference type="SAM" id="Phobius"/>
    </source>
</evidence>
<sequence>MKLIRDLHWFQALIIAGIITLAIAAPVIFPHVTMIQRAGLGFGGLIVAGILIGTAHWLQHQSARTQRWVLTGLLITIGILQVGLAIFFVDAGAADSFIVKNQSVMLASHLTTHWNSYFQVYSNNNNLVLLQTALLKICYWLGLTAPWRLLNLLRFLWLDTALWAGLTILKTWHRESLRPLFAGMWLLTIPLFFFGLFLYSDPLVMPIPIVTLALWQQSRRHTGWARYGLDALLVSELSIGVLIKPNMIVILIAFIVMLGYGWFRRITATKTVLVLGLACILACGGGSLIAKNAAKQAGYQADSNLALPSTSWIAMSWNPATNGEYTFQDAYQERLLPTKQQKAAHAKQLLQKRIIKLGPTGVTKHLIKKSDAFLSAGTFGGFYLTNQWQTAPHWFLASKEAINYRLSVISQILYIGVLLVALLFFATPMLFWENSFLSLGLLGLMSFHIIFWEVEPRYALPLLPLFLLWGALGTQQVPALAAHVHWRLPKYTLPVLTGIGLVIGGIGLTSFQKTTHLRNVAEQSDGKYYNNYQLRLRPGQSVTSRIRVTVPSSAIILQLSQHSRTPVAVKLYRNGKLAAHVAGPANLSNQLRYHRTANGLFTVKVANIGHRNVPLGVAKSAFLINQEPLARHKNLYLRYHVLLGQIAHY</sequence>
<feature type="transmembrane region" description="Helical" evidence="1">
    <location>
        <begin position="412"/>
        <end position="430"/>
    </location>
</feature>
<accession>A0ABW1T9Q0</accession>
<feature type="transmembrane region" description="Helical" evidence="1">
    <location>
        <begin position="436"/>
        <end position="454"/>
    </location>
</feature>
<feature type="transmembrane region" description="Helical" evidence="1">
    <location>
        <begin position="491"/>
        <end position="511"/>
    </location>
</feature>
<dbReference type="EMBL" id="JBHSSA010000054">
    <property type="protein sequence ID" value="MFC6254509.1"/>
    <property type="molecule type" value="Genomic_DNA"/>
</dbReference>
<gene>
    <name evidence="2" type="ORF">ACFP1H_07910</name>
</gene>
<keyword evidence="1" id="KW-0472">Membrane</keyword>
<proteinExistence type="predicted"/>
<keyword evidence="1" id="KW-0812">Transmembrane</keyword>
<protein>
    <recommendedName>
        <fullName evidence="4">Glycosyltransferase RgtA/B/C/D-like domain-containing protein</fullName>
    </recommendedName>
</protein>
<feature type="transmembrane region" description="Helical" evidence="1">
    <location>
        <begin position="12"/>
        <end position="32"/>
    </location>
</feature>